<gene>
    <name evidence="3" type="ORF">DZC30_01155</name>
</gene>
<dbReference type="Proteomes" id="UP000261948">
    <property type="component" value="Unassembled WGS sequence"/>
</dbReference>
<keyword evidence="4" id="KW-1185">Reference proteome</keyword>
<keyword evidence="2" id="KW-0472">Membrane</keyword>
<evidence type="ECO:0000256" key="1">
    <source>
        <dbReference type="SAM" id="MobiDB-lite"/>
    </source>
</evidence>
<evidence type="ECO:0000313" key="4">
    <source>
        <dbReference type="Proteomes" id="UP000261948"/>
    </source>
</evidence>
<feature type="transmembrane region" description="Helical" evidence="2">
    <location>
        <begin position="56"/>
        <end position="77"/>
    </location>
</feature>
<proteinExistence type="predicted"/>
<sequence length="214" mass="24503">MGIQDRDYLRDWKRAQEAGRIDPTHWREDELNQGSSGQTFTARNSTNFGSEDILRFWSWVLGLAVIVAALTLGFRAWQEHRALKQLEAIAQQAAEQMREQQLIASQIAHQQALKNEQKNQAELERAKALGDALAAQDRTAVLEKQYQARKAAAWESYYKPSAACQRDPATVDCANEHIRARRAFDAQFKGHCAENGVNWSPYRSLIKHKIHRIY</sequence>
<comment type="caution">
    <text evidence="3">The sequence shown here is derived from an EMBL/GenBank/DDBJ whole genome shotgun (WGS) entry which is preliminary data.</text>
</comment>
<keyword evidence="2" id="KW-0812">Transmembrane</keyword>
<feature type="region of interest" description="Disordered" evidence="1">
    <location>
        <begin position="20"/>
        <end position="42"/>
    </location>
</feature>
<accession>A0A373FS94</accession>
<evidence type="ECO:0000256" key="2">
    <source>
        <dbReference type="SAM" id="Phobius"/>
    </source>
</evidence>
<protein>
    <submittedName>
        <fullName evidence="3">Uncharacterized protein</fullName>
    </submittedName>
</protein>
<reference evidence="3 4" key="1">
    <citation type="submission" date="2018-08" db="EMBL/GenBank/DDBJ databases">
        <title>Comamonas testosteroni strain SWCO2.</title>
        <authorList>
            <person name="Jiang N."/>
            <person name="Zhang X.Z."/>
        </authorList>
    </citation>
    <scope>NUCLEOTIDE SEQUENCE [LARGE SCALE GENOMIC DNA]</scope>
    <source>
        <strain evidence="3 4">SWCO2</strain>
    </source>
</reference>
<organism evidence="3 4">
    <name type="scientific">Comamonas testosteroni</name>
    <name type="common">Pseudomonas testosteroni</name>
    <dbReference type="NCBI Taxonomy" id="285"/>
    <lineage>
        <taxon>Bacteria</taxon>
        <taxon>Pseudomonadati</taxon>
        <taxon>Pseudomonadota</taxon>
        <taxon>Betaproteobacteria</taxon>
        <taxon>Burkholderiales</taxon>
        <taxon>Comamonadaceae</taxon>
        <taxon>Comamonas</taxon>
    </lineage>
</organism>
<feature type="compositionally biased region" description="Polar residues" evidence="1">
    <location>
        <begin position="32"/>
        <end position="42"/>
    </location>
</feature>
<evidence type="ECO:0000313" key="3">
    <source>
        <dbReference type="EMBL" id="RGE47041.1"/>
    </source>
</evidence>
<dbReference type="AlphaFoldDB" id="A0A373FS94"/>
<feature type="compositionally biased region" description="Basic and acidic residues" evidence="1">
    <location>
        <begin position="20"/>
        <end position="30"/>
    </location>
</feature>
<keyword evidence="2" id="KW-1133">Transmembrane helix</keyword>
<name>A0A373FS94_COMTE</name>
<dbReference type="EMBL" id="QURR01000001">
    <property type="protein sequence ID" value="RGE47041.1"/>
    <property type="molecule type" value="Genomic_DNA"/>
</dbReference>
<dbReference type="OrthoDB" id="8821376at2"/>